<dbReference type="RefSeq" id="WP_073597769.1">
    <property type="nucleotide sequence ID" value="NZ_MRCB01000001.1"/>
</dbReference>
<dbReference type="OrthoDB" id="426849at2"/>
<dbReference type="STRING" id="1921803.NIES593_00785"/>
<dbReference type="PANTHER" id="PTHR34215">
    <property type="entry name" value="BLL0784 PROTEIN"/>
    <property type="match status" value="1"/>
</dbReference>
<dbReference type="EMBL" id="MRCB01000001">
    <property type="protein sequence ID" value="OKH26628.1"/>
    <property type="molecule type" value="Genomic_DNA"/>
</dbReference>
<proteinExistence type="predicted"/>
<dbReference type="InterPro" id="IPR007393">
    <property type="entry name" value="YlxR_dom"/>
</dbReference>
<sequence length="89" mass="10318">MQKNYRRCISCRKVAPKESFWRIVRVYPSRQVQLDRGMGRSAYICPQASCLTAACQKNRLGRALKAPIPDRIYESLWERLATVSGREDI</sequence>
<dbReference type="Proteomes" id="UP000186868">
    <property type="component" value="Unassembled WGS sequence"/>
</dbReference>
<dbReference type="Gene3D" id="3.30.1230.10">
    <property type="entry name" value="YlxR-like"/>
    <property type="match status" value="1"/>
</dbReference>
<feature type="domain" description="YlxR" evidence="1">
    <location>
        <begin position="6"/>
        <end position="77"/>
    </location>
</feature>
<protein>
    <submittedName>
        <fullName evidence="2">Nucleic acid-binding protein</fullName>
    </submittedName>
</protein>
<comment type="caution">
    <text evidence="2">The sequence shown here is derived from an EMBL/GenBank/DDBJ whole genome shotgun (WGS) entry which is preliminary data.</text>
</comment>
<dbReference type="InterPro" id="IPR035931">
    <property type="entry name" value="YlxR-like_sf"/>
</dbReference>
<evidence type="ECO:0000259" key="1">
    <source>
        <dbReference type="Pfam" id="PF04296"/>
    </source>
</evidence>
<organism evidence="2 3">
    <name type="scientific">Hydrococcus rivularis NIES-593</name>
    <dbReference type="NCBI Taxonomy" id="1921803"/>
    <lineage>
        <taxon>Bacteria</taxon>
        <taxon>Bacillati</taxon>
        <taxon>Cyanobacteriota</taxon>
        <taxon>Cyanophyceae</taxon>
        <taxon>Pleurocapsales</taxon>
        <taxon>Hydrococcaceae</taxon>
        <taxon>Hydrococcus</taxon>
    </lineage>
</organism>
<accession>A0A1U7HSV8</accession>
<dbReference type="AlphaFoldDB" id="A0A1U7HSV8"/>
<dbReference type="Pfam" id="PF04296">
    <property type="entry name" value="YlxR"/>
    <property type="match status" value="1"/>
</dbReference>
<name>A0A1U7HSV8_9CYAN</name>
<evidence type="ECO:0000313" key="3">
    <source>
        <dbReference type="Proteomes" id="UP000186868"/>
    </source>
</evidence>
<gene>
    <name evidence="2" type="ORF">NIES593_00785</name>
</gene>
<evidence type="ECO:0000313" key="2">
    <source>
        <dbReference type="EMBL" id="OKH26628.1"/>
    </source>
</evidence>
<dbReference type="SUPFAM" id="SSF64376">
    <property type="entry name" value="YlxR-like"/>
    <property type="match status" value="1"/>
</dbReference>
<dbReference type="InterPro" id="IPR037465">
    <property type="entry name" value="YlxR"/>
</dbReference>
<keyword evidence="3" id="KW-1185">Reference proteome</keyword>
<reference evidence="2 3" key="1">
    <citation type="submission" date="2016-11" db="EMBL/GenBank/DDBJ databases">
        <title>Draft Genome Sequences of Nine Cyanobacterial Strains from Diverse Habitats.</title>
        <authorList>
            <person name="Zhu T."/>
            <person name="Hou S."/>
            <person name="Lu X."/>
            <person name="Hess W.R."/>
        </authorList>
    </citation>
    <scope>NUCLEOTIDE SEQUENCE [LARGE SCALE GENOMIC DNA]</scope>
    <source>
        <strain evidence="2 3">NIES-593</strain>
    </source>
</reference>
<dbReference type="PANTHER" id="PTHR34215:SF1">
    <property type="entry name" value="YLXR DOMAIN-CONTAINING PROTEIN"/>
    <property type="match status" value="1"/>
</dbReference>